<name>A0A937X789_UNCEI</name>
<keyword evidence="5" id="KW-0648">Protein biosynthesis</keyword>
<keyword evidence="6" id="KW-0030">Aminoacyl-tRNA synthetase</keyword>
<dbReference type="InterPro" id="IPR033709">
    <property type="entry name" value="Anticodon_Ile_ABEc"/>
</dbReference>
<reference evidence="12" key="1">
    <citation type="submission" date="2019-03" db="EMBL/GenBank/DDBJ databases">
        <title>Lake Tanganyika Metagenome-Assembled Genomes (MAGs).</title>
        <authorList>
            <person name="Tran P."/>
        </authorList>
    </citation>
    <scope>NUCLEOTIDE SEQUENCE</scope>
    <source>
        <strain evidence="12">M_DeepCast_400m_m2_100</strain>
    </source>
</reference>
<dbReference type="GO" id="GO:0005524">
    <property type="term" value="F:ATP binding"/>
    <property type="evidence" value="ECO:0007669"/>
    <property type="project" value="UniProtKB-KW"/>
</dbReference>
<keyword evidence="3" id="KW-0547">Nucleotide-binding</keyword>
<evidence type="ECO:0000256" key="7">
    <source>
        <dbReference type="ARBA" id="ARBA00025217"/>
    </source>
</evidence>
<dbReference type="InterPro" id="IPR009080">
    <property type="entry name" value="tRNAsynth_Ia_anticodon-bd"/>
</dbReference>
<evidence type="ECO:0000259" key="11">
    <source>
        <dbReference type="Pfam" id="PF08264"/>
    </source>
</evidence>
<dbReference type="PRINTS" id="PR00984">
    <property type="entry name" value="TRNASYNTHILE"/>
</dbReference>
<sequence>MGKFEPVDLSVDFIAQERGILAFWERERIFDRLAERNRGRARWSFIDGPITANNAMGVHHAWGRTYKDLFQRYKAMCGYDQRYQNGFDCQGLWLEVETEKDLGFNSKRDIESFGLDNFSRACRARVVKYAATIAEQSRRLGQWMDWDHSYFTLTDTNIEYIWHFLGVCRDRGWLRQGHNVMPWCTRCGTSLSQHELADSYKDIDDTSLFLGFKLKPGERRDGPWMKKLEAMRAGSGGGAGGSGGGDGGGERARGGESAGRGERGGSGGEPGRQAAGGRSAPTRVPDENERLLVWTTTPWTLTSNTAAAVHPDLLYARVEYRGAVYYLGAAIAERVFGGEARLLETLPGADLVGWVYEGPFDDLPAQQGIEHLVIPWDMVGEAEGSGIVHIAPGCGAEDCALGEELGLASVAPLDGSGFYLDGFAWLTGRNVHEVEQPIFEDLRQKGLFVRSESYAHRYPFCWRCHAKLVFRVEDEWFIRCDEIRPLMKRAAEAVRWIPESVGKRTQDWYDNMGDWCISRKRFWGLPLPFYFCPDGHLTQVRSRAQLREFALDPAQVDALPELHRPWIDEIRLRCQHAGCRHEATRILDVGDCWMDAGIVAFSTMKYLEDRAYWEQWFPTELVCEMREQVRLWFYAMMFMSVTLEGRAPYKAVFSYEKLLDEHGRAMHRSHGNAIWFDEAVEKMGADVMRWVYCACNPSQNLRFGFGIADEYRRRIITLWNVYAFLATYAELDGFDPARDGDPGLIGGSPHALDRWITSALYQLVGDMRRHFDGIQPMAAMRAADEFLEKLSTWYVRRSRRRFWKSESDEDKRWAHRTLYHALLTYVRLLAPVVPFVSEAIYRNLTASAQAAGEGSALKLGLDGSATPPSVHLTPYPEERPELVAAALNAGMDFVLKAVSLGRAAREQARIKVRQPAATLWVVPLEGAAQMPELGEALREALWAQVRDELNVKAIDLTESDSGRFASRTVKLDFSVLGKRLGPAMKVLAA</sequence>
<feature type="domain" description="Aminoacyl-tRNA synthetase class Ia" evidence="10">
    <location>
        <begin position="20"/>
        <end position="702"/>
    </location>
</feature>
<evidence type="ECO:0000259" key="10">
    <source>
        <dbReference type="Pfam" id="PF00133"/>
    </source>
</evidence>
<gene>
    <name evidence="12" type="ORF">FJY75_03260</name>
</gene>
<comment type="function">
    <text evidence="7">Catalyzes the attachment of isoleucine to tRNA(Ile). As IleRS can inadvertently accommodate and process structurally similar amino acids such as valine, to avoid such errors it has two additional distinct tRNA(Ile)-dependent editing activities. One activity is designated as 'pretransfer' editing and involves the hydrolysis of activated Val-AMP. The other activity is designated 'posttransfer' editing and involves deacylation of mischarged Val-tRNA(Ile).</text>
</comment>
<comment type="caution">
    <text evidence="12">The sequence shown here is derived from an EMBL/GenBank/DDBJ whole genome shotgun (WGS) entry which is preliminary data.</text>
</comment>
<dbReference type="Gene3D" id="3.90.740.10">
    <property type="entry name" value="Valyl/Leucyl/Isoleucyl-tRNA synthetase, editing domain"/>
    <property type="match status" value="1"/>
</dbReference>
<dbReference type="GO" id="GO:0006428">
    <property type="term" value="P:isoleucyl-tRNA aminoacylation"/>
    <property type="evidence" value="ECO:0007669"/>
    <property type="project" value="InterPro"/>
</dbReference>
<dbReference type="Pfam" id="PF08264">
    <property type="entry name" value="Anticodon_1"/>
    <property type="match status" value="1"/>
</dbReference>
<feature type="non-terminal residue" evidence="12">
    <location>
        <position position="989"/>
    </location>
</feature>
<protein>
    <recommendedName>
        <fullName evidence="1">isoleucine--tRNA ligase</fullName>
        <ecNumber evidence="1">6.1.1.5</ecNumber>
    </recommendedName>
</protein>
<dbReference type="PANTHER" id="PTHR42780">
    <property type="entry name" value="SOLEUCYL-TRNA SYNTHETASE"/>
    <property type="match status" value="1"/>
</dbReference>
<dbReference type="AlphaFoldDB" id="A0A937X789"/>
<dbReference type="InterPro" id="IPR023586">
    <property type="entry name" value="Ile-tRNA-ligase_type2"/>
</dbReference>
<evidence type="ECO:0000256" key="8">
    <source>
        <dbReference type="ARBA" id="ARBA00048359"/>
    </source>
</evidence>
<comment type="catalytic activity">
    <reaction evidence="8">
        <text>tRNA(Ile) + L-isoleucine + ATP = L-isoleucyl-tRNA(Ile) + AMP + diphosphate</text>
        <dbReference type="Rhea" id="RHEA:11060"/>
        <dbReference type="Rhea" id="RHEA-COMP:9666"/>
        <dbReference type="Rhea" id="RHEA-COMP:9695"/>
        <dbReference type="ChEBI" id="CHEBI:30616"/>
        <dbReference type="ChEBI" id="CHEBI:33019"/>
        <dbReference type="ChEBI" id="CHEBI:58045"/>
        <dbReference type="ChEBI" id="CHEBI:78442"/>
        <dbReference type="ChEBI" id="CHEBI:78528"/>
        <dbReference type="ChEBI" id="CHEBI:456215"/>
        <dbReference type="EC" id="6.1.1.5"/>
    </reaction>
</comment>
<feature type="compositionally biased region" description="Basic and acidic residues" evidence="9">
    <location>
        <begin position="248"/>
        <end position="263"/>
    </location>
</feature>
<dbReference type="GO" id="GO:0000049">
    <property type="term" value="F:tRNA binding"/>
    <property type="evidence" value="ECO:0007669"/>
    <property type="project" value="InterPro"/>
</dbReference>
<evidence type="ECO:0000256" key="1">
    <source>
        <dbReference type="ARBA" id="ARBA00013165"/>
    </source>
</evidence>
<dbReference type="InterPro" id="IPR009008">
    <property type="entry name" value="Val/Leu/Ile-tRNA-synth_edit"/>
</dbReference>
<dbReference type="InterPro" id="IPR013155">
    <property type="entry name" value="M/V/L/I-tRNA-synth_anticd-bd"/>
</dbReference>
<dbReference type="InterPro" id="IPR002300">
    <property type="entry name" value="aa-tRNA-synth_Ia"/>
</dbReference>
<dbReference type="InterPro" id="IPR002301">
    <property type="entry name" value="Ile-tRNA-ligase"/>
</dbReference>
<feature type="domain" description="Methionyl/Valyl/Leucyl/Isoleucyl-tRNA synthetase anticodon-binding" evidence="11">
    <location>
        <begin position="753"/>
        <end position="916"/>
    </location>
</feature>
<dbReference type="CDD" id="cd07961">
    <property type="entry name" value="Anticodon_Ia_Ile_ABEc"/>
    <property type="match status" value="1"/>
</dbReference>
<keyword evidence="4" id="KW-0067">ATP-binding</keyword>
<feature type="region of interest" description="Disordered" evidence="9">
    <location>
        <begin position="231"/>
        <end position="288"/>
    </location>
</feature>
<evidence type="ECO:0000256" key="5">
    <source>
        <dbReference type="ARBA" id="ARBA00022917"/>
    </source>
</evidence>
<proteinExistence type="predicted"/>
<dbReference type="InterPro" id="IPR014729">
    <property type="entry name" value="Rossmann-like_a/b/a_fold"/>
</dbReference>
<dbReference type="PANTHER" id="PTHR42780:SF1">
    <property type="entry name" value="ISOLEUCINE--TRNA LIGASE, CYTOPLASMIC"/>
    <property type="match status" value="1"/>
</dbReference>
<evidence type="ECO:0000313" key="12">
    <source>
        <dbReference type="EMBL" id="MBM3316850.1"/>
    </source>
</evidence>
<keyword evidence="2 12" id="KW-0436">Ligase</keyword>
<dbReference type="Gene3D" id="3.40.50.620">
    <property type="entry name" value="HUPs"/>
    <property type="match status" value="2"/>
</dbReference>
<evidence type="ECO:0000256" key="2">
    <source>
        <dbReference type="ARBA" id="ARBA00022598"/>
    </source>
</evidence>
<organism evidence="12 13">
    <name type="scientific">Eiseniibacteriota bacterium</name>
    <dbReference type="NCBI Taxonomy" id="2212470"/>
    <lineage>
        <taxon>Bacteria</taxon>
        <taxon>Candidatus Eiseniibacteriota</taxon>
    </lineage>
</organism>
<dbReference type="Pfam" id="PF00133">
    <property type="entry name" value="tRNA-synt_1"/>
    <property type="match status" value="1"/>
</dbReference>
<dbReference type="GO" id="GO:0004822">
    <property type="term" value="F:isoleucine-tRNA ligase activity"/>
    <property type="evidence" value="ECO:0007669"/>
    <property type="project" value="UniProtKB-EC"/>
</dbReference>
<evidence type="ECO:0000256" key="3">
    <source>
        <dbReference type="ARBA" id="ARBA00022741"/>
    </source>
</evidence>
<evidence type="ECO:0000256" key="9">
    <source>
        <dbReference type="SAM" id="MobiDB-lite"/>
    </source>
</evidence>
<evidence type="ECO:0000256" key="6">
    <source>
        <dbReference type="ARBA" id="ARBA00023146"/>
    </source>
</evidence>
<accession>A0A937X789</accession>
<feature type="compositionally biased region" description="Gly residues" evidence="9">
    <location>
        <begin position="234"/>
        <end position="247"/>
    </location>
</feature>
<evidence type="ECO:0000256" key="4">
    <source>
        <dbReference type="ARBA" id="ARBA00022840"/>
    </source>
</evidence>
<dbReference type="SUPFAM" id="SSF50677">
    <property type="entry name" value="ValRS/IleRS/LeuRS editing domain"/>
    <property type="match status" value="1"/>
</dbReference>
<dbReference type="Gene3D" id="1.10.730.10">
    <property type="entry name" value="Isoleucyl-tRNA Synthetase, Domain 1"/>
    <property type="match status" value="1"/>
</dbReference>
<dbReference type="SUPFAM" id="SSF47323">
    <property type="entry name" value="Anticodon-binding domain of a subclass of class I aminoacyl-tRNA synthetases"/>
    <property type="match status" value="1"/>
</dbReference>
<dbReference type="EMBL" id="VGIY01000048">
    <property type="protein sequence ID" value="MBM3316850.1"/>
    <property type="molecule type" value="Genomic_DNA"/>
</dbReference>
<dbReference type="GO" id="GO:0002161">
    <property type="term" value="F:aminoacyl-tRNA deacylase activity"/>
    <property type="evidence" value="ECO:0007669"/>
    <property type="project" value="InterPro"/>
</dbReference>
<dbReference type="SUPFAM" id="SSF52374">
    <property type="entry name" value="Nucleotidylyl transferase"/>
    <property type="match status" value="1"/>
</dbReference>
<evidence type="ECO:0000313" key="13">
    <source>
        <dbReference type="Proteomes" id="UP000748308"/>
    </source>
</evidence>
<dbReference type="Proteomes" id="UP000748308">
    <property type="component" value="Unassembled WGS sequence"/>
</dbReference>
<dbReference type="EC" id="6.1.1.5" evidence="1"/>